<dbReference type="Gene3D" id="3.40.640.10">
    <property type="entry name" value="Type I PLP-dependent aspartate aminotransferase-like (Major domain)"/>
    <property type="match status" value="1"/>
</dbReference>
<keyword evidence="4" id="KW-0032">Aminotransferase</keyword>
<dbReference type="PANTHER" id="PTHR43686">
    <property type="entry name" value="SULFURTRANSFERASE-RELATED"/>
    <property type="match status" value="1"/>
</dbReference>
<dbReference type="InterPro" id="IPR015422">
    <property type="entry name" value="PyrdxlP-dep_Trfase_small"/>
</dbReference>
<evidence type="ECO:0000256" key="2">
    <source>
        <dbReference type="SAM" id="MobiDB-lite"/>
    </source>
</evidence>
<dbReference type="PANTHER" id="PTHR43686:SF1">
    <property type="entry name" value="AMINOTRAN_5 DOMAIN-CONTAINING PROTEIN"/>
    <property type="match status" value="1"/>
</dbReference>
<dbReference type="Proteomes" id="UP001164020">
    <property type="component" value="Chromosome"/>
</dbReference>
<reference evidence="4" key="1">
    <citation type="submission" date="2022-12" db="EMBL/GenBank/DDBJ databases">
        <title>Jiella pelagia sp. nov., isolated from phosphonate enriched culture of Northwest Pacific surface seawater.</title>
        <authorList>
            <person name="Shin D.Y."/>
            <person name="Hwang C.Y."/>
        </authorList>
    </citation>
    <scope>NUCLEOTIDE SEQUENCE</scope>
    <source>
        <strain evidence="4">HL-NP1</strain>
    </source>
</reference>
<feature type="region of interest" description="Disordered" evidence="2">
    <location>
        <begin position="487"/>
        <end position="526"/>
    </location>
</feature>
<evidence type="ECO:0000256" key="1">
    <source>
        <dbReference type="ARBA" id="ARBA00022898"/>
    </source>
</evidence>
<keyword evidence="5" id="KW-1185">Reference proteome</keyword>
<dbReference type="EMBL" id="CP114029">
    <property type="protein sequence ID" value="WAP68534.1"/>
    <property type="molecule type" value="Genomic_DNA"/>
</dbReference>
<organism evidence="4 5">
    <name type="scientific">Jiella pelagia</name>
    <dbReference type="NCBI Taxonomy" id="2986949"/>
    <lineage>
        <taxon>Bacteria</taxon>
        <taxon>Pseudomonadati</taxon>
        <taxon>Pseudomonadota</taxon>
        <taxon>Alphaproteobacteria</taxon>
        <taxon>Hyphomicrobiales</taxon>
        <taxon>Aurantimonadaceae</taxon>
        <taxon>Jiella</taxon>
    </lineage>
</organism>
<evidence type="ECO:0000259" key="3">
    <source>
        <dbReference type="Pfam" id="PF00266"/>
    </source>
</evidence>
<gene>
    <name evidence="4" type="ORF">OH818_25155</name>
</gene>
<dbReference type="InterPro" id="IPR015424">
    <property type="entry name" value="PyrdxlP-dep_Trfase"/>
</dbReference>
<proteinExistence type="predicted"/>
<sequence length="526" mass="57031">MLPLDEFAQSLQRPDVCEWIRAGLIGDDIEIDGPFGKKRLLYADYVASGRALVQVEDFVRDRVLPYYANSHTRASFCGAYTTQLREAARAEICRITGAGNDCSVIFTGGGTTAGINRLVGLLDLHASARDERRAVVLVGPYEHHSNLLPWRESGAQTIEIPEGPGGGPDMAALEAALRSAAHADLVVGAFSAASNVTGIVTDVDAVTRLLKRYRALAVWDYGCGGPYMPMEMNSGTDIARDAIIYSSHKFPGGPGASGVMVIRDSIVRRETPTAPGGGTVTFVSPWGQVYSKQLAEREEGGTPNVTGDIRAALVLLVKEALVGQGWLAERQQALRQRALKAWSDHPRIEILGCAEPQEALPIFSFRVRDAEGGMIHHQLFTRLLSDVYGVQARGGCACAGSYAHRLLGLERSESDVAFAAIADGREIERPGWVRLNLSALMSDEKVDRIIAAVAELAFDAPDYLSRYQADPATARFSWREDEEPLRLVSTMPHPKAQQDAPRPSRVLRPPFAANGRSAERDRGGAT</sequence>
<feature type="compositionally biased region" description="Basic and acidic residues" evidence="2">
    <location>
        <begin position="517"/>
        <end position="526"/>
    </location>
</feature>
<protein>
    <submittedName>
        <fullName evidence="4">Aminotransferase class V-fold PLP-dependent enzyme</fullName>
    </submittedName>
</protein>
<dbReference type="RefSeq" id="WP_268880953.1">
    <property type="nucleotide sequence ID" value="NZ_CP114029.1"/>
</dbReference>
<dbReference type="GO" id="GO:0008483">
    <property type="term" value="F:transaminase activity"/>
    <property type="evidence" value="ECO:0007669"/>
    <property type="project" value="UniProtKB-KW"/>
</dbReference>
<dbReference type="SUPFAM" id="SSF53383">
    <property type="entry name" value="PLP-dependent transferases"/>
    <property type="match status" value="1"/>
</dbReference>
<dbReference type="InterPro" id="IPR000192">
    <property type="entry name" value="Aminotrans_V_dom"/>
</dbReference>
<dbReference type="Gene3D" id="3.90.1150.10">
    <property type="entry name" value="Aspartate Aminotransferase, domain 1"/>
    <property type="match status" value="1"/>
</dbReference>
<evidence type="ECO:0000313" key="4">
    <source>
        <dbReference type="EMBL" id="WAP68534.1"/>
    </source>
</evidence>
<evidence type="ECO:0000313" key="5">
    <source>
        <dbReference type="Proteomes" id="UP001164020"/>
    </source>
</evidence>
<keyword evidence="4" id="KW-0808">Transferase</keyword>
<dbReference type="InterPro" id="IPR015421">
    <property type="entry name" value="PyrdxlP-dep_Trfase_major"/>
</dbReference>
<keyword evidence="1" id="KW-0663">Pyridoxal phosphate</keyword>
<name>A0ABY7BXH8_9HYPH</name>
<dbReference type="Pfam" id="PF00266">
    <property type="entry name" value="Aminotran_5"/>
    <property type="match status" value="1"/>
</dbReference>
<accession>A0ABY7BXH8</accession>
<feature type="domain" description="Aminotransferase class V" evidence="3">
    <location>
        <begin position="42"/>
        <end position="447"/>
    </location>
</feature>